<dbReference type="AlphaFoldDB" id="A0AAN8J5W6"/>
<feature type="region of interest" description="Disordered" evidence="1">
    <location>
        <begin position="170"/>
        <end position="198"/>
    </location>
</feature>
<dbReference type="Proteomes" id="UP001347796">
    <property type="component" value="Unassembled WGS sequence"/>
</dbReference>
<organism evidence="3 4">
    <name type="scientific">Patella caerulea</name>
    <name type="common">Rayed Mediterranean limpet</name>
    <dbReference type="NCBI Taxonomy" id="87958"/>
    <lineage>
        <taxon>Eukaryota</taxon>
        <taxon>Metazoa</taxon>
        <taxon>Spiralia</taxon>
        <taxon>Lophotrochozoa</taxon>
        <taxon>Mollusca</taxon>
        <taxon>Gastropoda</taxon>
        <taxon>Patellogastropoda</taxon>
        <taxon>Patelloidea</taxon>
        <taxon>Patellidae</taxon>
        <taxon>Patella</taxon>
    </lineage>
</organism>
<feature type="compositionally biased region" description="Basic and acidic residues" evidence="1">
    <location>
        <begin position="184"/>
        <end position="198"/>
    </location>
</feature>
<gene>
    <name evidence="3" type="ORF">SNE40_019006</name>
</gene>
<evidence type="ECO:0000256" key="1">
    <source>
        <dbReference type="SAM" id="MobiDB-lite"/>
    </source>
</evidence>
<reference evidence="3 4" key="1">
    <citation type="submission" date="2024-01" db="EMBL/GenBank/DDBJ databases">
        <title>The genome of the rayed Mediterranean limpet Patella caerulea (Linnaeus, 1758).</title>
        <authorList>
            <person name="Anh-Thu Weber A."/>
            <person name="Halstead-Nussloch G."/>
        </authorList>
    </citation>
    <scope>NUCLEOTIDE SEQUENCE [LARGE SCALE GENOMIC DNA]</scope>
    <source>
        <strain evidence="3">AATW-2023a</strain>
        <tissue evidence="3">Whole specimen</tissue>
    </source>
</reference>
<name>A0AAN8J5W6_PATCE</name>
<comment type="caution">
    <text evidence="3">The sequence shown here is derived from an EMBL/GenBank/DDBJ whole genome shotgun (WGS) entry which is preliminary data.</text>
</comment>
<keyword evidence="2" id="KW-0812">Transmembrane</keyword>
<keyword evidence="4" id="KW-1185">Reference proteome</keyword>
<feature type="transmembrane region" description="Helical" evidence="2">
    <location>
        <begin position="104"/>
        <end position="121"/>
    </location>
</feature>
<proteinExistence type="predicted"/>
<protein>
    <submittedName>
        <fullName evidence="3">Uncharacterized protein</fullName>
    </submittedName>
</protein>
<evidence type="ECO:0000313" key="3">
    <source>
        <dbReference type="EMBL" id="KAK6170672.1"/>
    </source>
</evidence>
<feature type="transmembrane region" description="Helical" evidence="2">
    <location>
        <begin position="133"/>
        <end position="154"/>
    </location>
</feature>
<keyword evidence="2" id="KW-0472">Membrane</keyword>
<keyword evidence="2" id="KW-1133">Transmembrane helix</keyword>
<feature type="transmembrane region" description="Helical" evidence="2">
    <location>
        <begin position="72"/>
        <end position="92"/>
    </location>
</feature>
<dbReference type="EMBL" id="JAZGQO010000014">
    <property type="protein sequence ID" value="KAK6170672.1"/>
    <property type="molecule type" value="Genomic_DNA"/>
</dbReference>
<sequence length="221" mass="25605">MQFHERKFAYKFGVFMCIFSILVGVLALCFPTWKIDNNTGRIYGLFQHCGQLFQFSNCSLIHSNTNGVWFEVVRGVELVSVIIMFLDVFFLCKRNPCRIEGFDAFFIGLLLAVGPAVYGYYFNFSDFGINASLSWGFIVACFSPGLAIVGSFCMCGSEYTPVTRVEPFDGESMERRREKKKTFSPKDWDKFPDSGSHVEKDYYNDYYRNHDPYVDDYLHKY</sequence>
<evidence type="ECO:0000313" key="4">
    <source>
        <dbReference type="Proteomes" id="UP001347796"/>
    </source>
</evidence>
<accession>A0AAN8J5W6</accession>
<evidence type="ECO:0000256" key="2">
    <source>
        <dbReference type="SAM" id="Phobius"/>
    </source>
</evidence>
<feature type="transmembrane region" description="Helical" evidence="2">
    <location>
        <begin position="12"/>
        <end position="33"/>
    </location>
</feature>